<evidence type="ECO:0000259" key="2">
    <source>
        <dbReference type="PROSITE" id="PS51819"/>
    </source>
</evidence>
<feature type="region of interest" description="Disordered" evidence="1">
    <location>
        <begin position="261"/>
        <end position="285"/>
    </location>
</feature>
<sequence length="285" mass="31112">MSVAGGEGEHGGMEQRYPLGSPCWVELSAEDIDEAARFYRGLFGWEVSRLESGYPVFTLEGEAVAGIWPEPVSGGSASWTVYFAVEDIRSLNSLVEDAGGKVVLEPVPLEDHGVLGGYIDRERVHFMGWEPHGRYGAEVSGRDCTWGWTELVTRDVEGAKDFYPRVFGWGRVGEGDQTLWTVEGRPVASMAPIPPDVPGEGLSAWIVQFAVPDLMEWARRAEDLGAHRIVEFDDPVHGPAVALTGTQNAIFVLIPTSSLETRRRTPSPGAPKVLSRSGRIIRPPA</sequence>
<dbReference type="CDD" id="cd07247">
    <property type="entry name" value="SgaA_N_like"/>
    <property type="match status" value="1"/>
</dbReference>
<organism evidence="3 4">
    <name type="scientific">Actinocorallia herbida</name>
    <dbReference type="NCBI Taxonomy" id="58109"/>
    <lineage>
        <taxon>Bacteria</taxon>
        <taxon>Bacillati</taxon>
        <taxon>Actinomycetota</taxon>
        <taxon>Actinomycetes</taxon>
        <taxon>Streptosporangiales</taxon>
        <taxon>Thermomonosporaceae</taxon>
        <taxon>Actinocorallia</taxon>
    </lineage>
</organism>
<dbReference type="PANTHER" id="PTHR33993:SF14">
    <property type="entry name" value="GB|AAF24581.1"/>
    <property type="match status" value="1"/>
</dbReference>
<dbReference type="SUPFAM" id="SSF54593">
    <property type="entry name" value="Glyoxalase/Bleomycin resistance protein/Dihydroxybiphenyl dioxygenase"/>
    <property type="match status" value="2"/>
</dbReference>
<accession>A0A3N1D0D3</accession>
<evidence type="ECO:0000313" key="4">
    <source>
        <dbReference type="Proteomes" id="UP000272400"/>
    </source>
</evidence>
<reference evidence="3 4" key="1">
    <citation type="submission" date="2018-11" db="EMBL/GenBank/DDBJ databases">
        <title>Sequencing the genomes of 1000 actinobacteria strains.</title>
        <authorList>
            <person name="Klenk H.-P."/>
        </authorList>
    </citation>
    <scope>NUCLEOTIDE SEQUENCE [LARGE SCALE GENOMIC DNA]</scope>
    <source>
        <strain evidence="3 4">DSM 44254</strain>
    </source>
</reference>
<dbReference type="InterPro" id="IPR004360">
    <property type="entry name" value="Glyas_Fos-R_dOase_dom"/>
</dbReference>
<dbReference type="AlphaFoldDB" id="A0A3N1D0D3"/>
<feature type="domain" description="VOC" evidence="2">
    <location>
        <begin position="21"/>
        <end position="142"/>
    </location>
</feature>
<dbReference type="InterPro" id="IPR052164">
    <property type="entry name" value="Anthracycline_SecMetBiosynth"/>
</dbReference>
<name>A0A3N1D0D3_9ACTN</name>
<dbReference type="InterPro" id="IPR029068">
    <property type="entry name" value="Glyas_Bleomycin-R_OHBP_Dase"/>
</dbReference>
<keyword evidence="4" id="KW-1185">Reference proteome</keyword>
<proteinExistence type="predicted"/>
<dbReference type="Pfam" id="PF00903">
    <property type="entry name" value="Glyoxalase"/>
    <property type="match status" value="2"/>
</dbReference>
<evidence type="ECO:0000313" key="3">
    <source>
        <dbReference type="EMBL" id="ROO86989.1"/>
    </source>
</evidence>
<dbReference type="PANTHER" id="PTHR33993">
    <property type="entry name" value="GLYOXALASE-RELATED"/>
    <property type="match status" value="1"/>
</dbReference>
<dbReference type="Gene3D" id="3.10.180.10">
    <property type="entry name" value="2,3-Dihydroxybiphenyl 1,2-Dioxygenase, domain 1"/>
    <property type="match status" value="2"/>
</dbReference>
<evidence type="ECO:0000256" key="1">
    <source>
        <dbReference type="SAM" id="MobiDB-lite"/>
    </source>
</evidence>
<comment type="caution">
    <text evidence="3">The sequence shown here is derived from an EMBL/GenBank/DDBJ whole genome shotgun (WGS) entry which is preliminary data.</text>
</comment>
<dbReference type="InterPro" id="IPR037523">
    <property type="entry name" value="VOC_core"/>
</dbReference>
<dbReference type="EMBL" id="RJKE01000001">
    <property type="protein sequence ID" value="ROO86989.1"/>
    <property type="molecule type" value="Genomic_DNA"/>
</dbReference>
<dbReference type="PROSITE" id="PS51819">
    <property type="entry name" value="VOC"/>
    <property type="match status" value="2"/>
</dbReference>
<gene>
    <name evidence="3" type="ORF">EDD29_4577</name>
</gene>
<protein>
    <recommendedName>
        <fullName evidence="2">VOC domain-containing protein</fullName>
    </recommendedName>
</protein>
<dbReference type="Proteomes" id="UP000272400">
    <property type="component" value="Unassembled WGS sequence"/>
</dbReference>
<feature type="domain" description="VOC" evidence="2">
    <location>
        <begin position="145"/>
        <end position="256"/>
    </location>
</feature>